<proteinExistence type="inferred from homology"/>
<sequence length="342" mass="38484">MRKKLLPIGILLILALLGGGYWYLDYYNTNTSLATGQKVRFTVTHGMTTGDIATLLYNKKLIQTPDSFRMAARLKGLENHLQAGTYEITAGMSDGEIINILSKGKVHSNRFAVPEGATVNEVALKLEREHLTTAQEFKDACRNYAPYPYMQTSNPDVVYKAEGFLCPATYDFPENAKASDMVAMMVKEFDKKLTPDLRTDIRKSYLSLRDIVNLASMVEREATHKEEMPLIAGVFEKRMQMGMPIQSDTTIQYILGAQKKEVTYDDLELESPYNTYLNKGLPPGPVGNPSMDAIRAVIHPVMTDYLYFVADKEGYHHFTKTYEEHVAMIQKLNPGEVIGEAQ</sequence>
<protein>
    <recommendedName>
        <fullName evidence="7">Endolytic murein transglycosylase</fullName>
        <ecNumber evidence="7">4.2.2.29</ecNumber>
    </recommendedName>
    <alternativeName>
        <fullName evidence="7">Peptidoglycan lytic transglycosylase</fullName>
    </alternativeName>
    <alternativeName>
        <fullName evidence="7">Peptidoglycan polymerization terminase</fullName>
    </alternativeName>
</protein>
<evidence type="ECO:0000256" key="2">
    <source>
        <dbReference type="ARBA" id="ARBA00022692"/>
    </source>
</evidence>
<dbReference type="Pfam" id="PF02618">
    <property type="entry name" value="YceG"/>
    <property type="match status" value="1"/>
</dbReference>
<comment type="caution">
    <text evidence="8">The sequence shown here is derived from an EMBL/GenBank/DDBJ whole genome shotgun (WGS) entry which is preliminary data.</text>
</comment>
<evidence type="ECO:0000256" key="3">
    <source>
        <dbReference type="ARBA" id="ARBA00022989"/>
    </source>
</evidence>
<dbReference type="GO" id="GO:0008932">
    <property type="term" value="F:lytic endotransglycosylase activity"/>
    <property type="evidence" value="ECO:0007669"/>
    <property type="project" value="UniProtKB-UniRule"/>
</dbReference>
<dbReference type="Gene3D" id="3.30.160.60">
    <property type="entry name" value="Classic Zinc Finger"/>
    <property type="match status" value="1"/>
</dbReference>
<gene>
    <name evidence="7" type="primary">mltG</name>
    <name evidence="8" type="ORF">SAMN05216495_102144</name>
</gene>
<evidence type="ECO:0000256" key="1">
    <source>
        <dbReference type="ARBA" id="ARBA00022475"/>
    </source>
</evidence>
<evidence type="ECO:0000256" key="6">
    <source>
        <dbReference type="ARBA" id="ARBA00023316"/>
    </source>
</evidence>
<dbReference type="NCBIfam" id="TIGR00247">
    <property type="entry name" value="endolytic transglycosylase MltG"/>
    <property type="match status" value="1"/>
</dbReference>
<dbReference type="EMBL" id="FNOP01000002">
    <property type="protein sequence ID" value="SDW52721.1"/>
    <property type="molecule type" value="Genomic_DNA"/>
</dbReference>
<keyword evidence="5 7" id="KW-0456">Lyase</keyword>
<dbReference type="HAMAP" id="MF_02065">
    <property type="entry name" value="MltG"/>
    <property type="match status" value="1"/>
</dbReference>
<dbReference type="GO" id="GO:0071555">
    <property type="term" value="P:cell wall organization"/>
    <property type="evidence" value="ECO:0007669"/>
    <property type="project" value="UniProtKB-KW"/>
</dbReference>
<comment type="catalytic activity">
    <reaction evidence="7">
        <text>a peptidoglycan chain = a peptidoglycan chain with N-acetyl-1,6-anhydromuramyl-[peptide] at the reducing end + a peptidoglycan chain with N-acetylglucosamine at the non-reducing end.</text>
        <dbReference type="EC" id="4.2.2.29"/>
    </reaction>
</comment>
<keyword evidence="2 7" id="KW-0812">Transmembrane</keyword>
<evidence type="ECO:0000313" key="8">
    <source>
        <dbReference type="EMBL" id="SDW52721.1"/>
    </source>
</evidence>
<dbReference type="CDD" id="cd08010">
    <property type="entry name" value="MltG_like"/>
    <property type="match status" value="1"/>
</dbReference>
<dbReference type="GO" id="GO:0009252">
    <property type="term" value="P:peptidoglycan biosynthetic process"/>
    <property type="evidence" value="ECO:0007669"/>
    <property type="project" value="UniProtKB-UniRule"/>
</dbReference>
<dbReference type="Gene3D" id="3.30.1490.480">
    <property type="entry name" value="Endolytic murein transglycosylase"/>
    <property type="match status" value="1"/>
</dbReference>
<organism evidence="8 9">
    <name type="scientific">Acidaminococcus fermentans</name>
    <dbReference type="NCBI Taxonomy" id="905"/>
    <lineage>
        <taxon>Bacteria</taxon>
        <taxon>Bacillati</taxon>
        <taxon>Bacillota</taxon>
        <taxon>Negativicutes</taxon>
        <taxon>Acidaminococcales</taxon>
        <taxon>Acidaminococcaceae</taxon>
        <taxon>Acidaminococcus</taxon>
    </lineage>
</organism>
<reference evidence="8 9" key="1">
    <citation type="submission" date="2016-10" db="EMBL/GenBank/DDBJ databases">
        <authorList>
            <person name="Varghese N."/>
            <person name="Submissions S."/>
        </authorList>
    </citation>
    <scope>NUCLEOTIDE SEQUENCE [LARGE SCALE GENOMIC DNA]</scope>
    <source>
        <strain evidence="8 9">WCC6</strain>
    </source>
</reference>
<dbReference type="InterPro" id="IPR003770">
    <property type="entry name" value="MLTG-like"/>
</dbReference>
<dbReference type="PANTHER" id="PTHR30518">
    <property type="entry name" value="ENDOLYTIC MUREIN TRANSGLYCOSYLASE"/>
    <property type="match status" value="1"/>
</dbReference>
<comment type="similarity">
    <text evidence="7">Belongs to the transglycosylase MltG family.</text>
</comment>
<name>A0A1H2U995_ACIFE</name>
<feature type="site" description="Important for catalytic activity" evidence="7">
    <location>
        <position position="221"/>
    </location>
</feature>
<keyword evidence="3 7" id="KW-1133">Transmembrane helix</keyword>
<evidence type="ECO:0000256" key="7">
    <source>
        <dbReference type="HAMAP-Rule" id="MF_02065"/>
    </source>
</evidence>
<dbReference type="EC" id="4.2.2.29" evidence="7"/>
<dbReference type="AlphaFoldDB" id="A0A1H2U995"/>
<keyword evidence="4 7" id="KW-0472">Membrane</keyword>
<dbReference type="GO" id="GO:0005886">
    <property type="term" value="C:plasma membrane"/>
    <property type="evidence" value="ECO:0007669"/>
    <property type="project" value="UniProtKB-UniRule"/>
</dbReference>
<dbReference type="PANTHER" id="PTHR30518:SF2">
    <property type="entry name" value="ENDOLYTIC MUREIN TRANSGLYCOSYLASE"/>
    <property type="match status" value="1"/>
</dbReference>
<accession>A0A1H2U995</accession>
<evidence type="ECO:0000313" key="9">
    <source>
        <dbReference type="Proteomes" id="UP000182379"/>
    </source>
</evidence>
<comment type="function">
    <text evidence="7">Functions as a peptidoglycan terminase that cleaves nascent peptidoglycan strands endolytically to terminate their elongation.</text>
</comment>
<evidence type="ECO:0000256" key="5">
    <source>
        <dbReference type="ARBA" id="ARBA00023239"/>
    </source>
</evidence>
<keyword evidence="1 7" id="KW-1003">Cell membrane</keyword>
<dbReference type="Proteomes" id="UP000182379">
    <property type="component" value="Unassembled WGS sequence"/>
</dbReference>
<dbReference type="RefSeq" id="WP_074704472.1">
    <property type="nucleotide sequence ID" value="NZ_CAMEFB010000033.1"/>
</dbReference>
<keyword evidence="6 7" id="KW-0961">Cell wall biogenesis/degradation</keyword>
<evidence type="ECO:0000256" key="4">
    <source>
        <dbReference type="ARBA" id="ARBA00023136"/>
    </source>
</evidence>